<keyword evidence="3 5" id="KW-0378">Hydrolase</keyword>
<dbReference type="Gene3D" id="2.115.10.20">
    <property type="entry name" value="Glycosyl hydrolase domain, family 43"/>
    <property type="match status" value="1"/>
</dbReference>
<dbReference type="InterPro" id="IPR013148">
    <property type="entry name" value="Glyco_hydro_32_N"/>
</dbReference>
<evidence type="ECO:0000256" key="5">
    <source>
        <dbReference type="RuleBase" id="RU362110"/>
    </source>
</evidence>
<dbReference type="InterPro" id="IPR013189">
    <property type="entry name" value="Glyco_hydro_32_C"/>
</dbReference>
<evidence type="ECO:0000256" key="3">
    <source>
        <dbReference type="ARBA" id="ARBA00022801"/>
    </source>
</evidence>
<sequence length="686" mass="77687">METVSGQYSVIRSFKTSAEFVAGISGTGLRTDGYSTFINAKFLNEVSAPVSLEGWFALETYPTDTAGFFAIEQDSANWISACINQFGEPMISVCNDGKISWYPSNTKMERFKWLNVILSVSDNKVVLFLNGERLVFAGGESFKTPDSFTSILIGRDTREKKIHIFPVTYINGIIDEVKVWNRALSESDLNKKEIELLVENSPSLAIPEIRFEGDFNRPKYHILPAANWTNETHGLIYYKGKYHIFNQKNGNNVYLGQINWGHFSSPDLMQWTEHRPVLTPEPGYDQLGIWSGHAVIDDSGTPAIMYTGGNGGPNGMCLAFPKDSSLIEWEKYNGNPVVDGPPQQYTRKDFRDPYVWKENDTWYMIVGFGIEEDVKKGTVLLYQSSDLKNWEYLHPLFTGDPANDGSGIFWEMPVFWKMNGKYILSVNPIPYDGKPAVAIYWVGDFVNYHFVPDHKKPQKLEVINRMLSPSVALDEDGQTTAIAIIPDLIPAEMQMKQGWTHLYSIPRTWDLVNGKIYQQPHPAIQKLRKDQTSFPEQEITPGKNLVVSTGKHQLEIIAKIVPQNCERFGFNIGKNAENGEVTPICFDLKNDKLLVDLTHSSKNEQIYKKMESGDYKLNKNEPVELHLFIDGSVVEGFINGKDAFTTRIFPEFENSNEVELFSEGGNILLKELMLWGLKSSSNQTDF</sequence>
<dbReference type="GO" id="GO:0005975">
    <property type="term" value="P:carbohydrate metabolic process"/>
    <property type="evidence" value="ECO:0007669"/>
    <property type="project" value="InterPro"/>
</dbReference>
<keyword evidence="9" id="KW-1185">Reference proteome</keyword>
<dbReference type="SMART" id="SM00640">
    <property type="entry name" value="Glyco_32"/>
    <property type="match status" value="1"/>
</dbReference>
<dbReference type="Gene3D" id="2.60.120.560">
    <property type="entry name" value="Exo-inulinase, domain 1"/>
    <property type="match status" value="1"/>
</dbReference>
<comment type="similarity">
    <text evidence="1 5">Belongs to the glycosyl hydrolase 32 family.</text>
</comment>
<dbReference type="Gene3D" id="2.60.120.200">
    <property type="match status" value="1"/>
</dbReference>
<name>A0AA41Y6R8_9BACT</name>
<evidence type="ECO:0000256" key="4">
    <source>
        <dbReference type="ARBA" id="ARBA00023295"/>
    </source>
</evidence>
<evidence type="ECO:0000256" key="2">
    <source>
        <dbReference type="ARBA" id="ARBA00012758"/>
    </source>
</evidence>
<dbReference type="InterPro" id="IPR023296">
    <property type="entry name" value="Glyco_hydro_beta-prop_sf"/>
</dbReference>
<proteinExistence type="inferred from homology"/>
<keyword evidence="4 5" id="KW-0326">Glycosidase</keyword>
<evidence type="ECO:0000313" key="8">
    <source>
        <dbReference type="EMBL" id="MCW0484454.1"/>
    </source>
</evidence>
<dbReference type="GO" id="GO:0004564">
    <property type="term" value="F:beta-fructofuranosidase activity"/>
    <property type="evidence" value="ECO:0007669"/>
    <property type="project" value="UniProtKB-EC"/>
</dbReference>
<dbReference type="PANTHER" id="PTHR43101">
    <property type="entry name" value="BETA-FRUCTOSIDASE"/>
    <property type="match status" value="1"/>
</dbReference>
<organism evidence="8 9">
    <name type="scientific">Gaoshiqia sediminis</name>
    <dbReference type="NCBI Taxonomy" id="2986998"/>
    <lineage>
        <taxon>Bacteria</taxon>
        <taxon>Pseudomonadati</taxon>
        <taxon>Bacteroidota</taxon>
        <taxon>Bacteroidia</taxon>
        <taxon>Marinilabiliales</taxon>
        <taxon>Prolixibacteraceae</taxon>
        <taxon>Gaoshiqia</taxon>
    </lineage>
</organism>
<gene>
    <name evidence="8" type="ORF">N2K84_17075</name>
</gene>
<dbReference type="Pfam" id="PF08244">
    <property type="entry name" value="Glyco_hydro_32C"/>
    <property type="match status" value="1"/>
</dbReference>
<dbReference type="Pfam" id="PF00251">
    <property type="entry name" value="Glyco_hydro_32N"/>
    <property type="match status" value="1"/>
</dbReference>
<feature type="domain" description="Glycosyl hydrolase family 32 N-terminal" evidence="6">
    <location>
        <begin position="221"/>
        <end position="520"/>
    </location>
</feature>
<dbReference type="CDD" id="cd08996">
    <property type="entry name" value="GH32_FFase"/>
    <property type="match status" value="1"/>
</dbReference>
<reference evidence="8" key="1">
    <citation type="submission" date="2022-10" db="EMBL/GenBank/DDBJ databases">
        <title>Gaoshiqiia sediminis gen. nov., sp. nov., isolated from coastal sediment.</title>
        <authorList>
            <person name="Yu W.X."/>
            <person name="Mu D.S."/>
            <person name="Du J.Z."/>
            <person name="Liang Y.Q."/>
        </authorList>
    </citation>
    <scope>NUCLEOTIDE SEQUENCE</scope>
    <source>
        <strain evidence="8">A06</strain>
    </source>
</reference>
<dbReference type="EC" id="3.2.1.26" evidence="2"/>
<protein>
    <recommendedName>
        <fullName evidence="2">beta-fructofuranosidase</fullName>
        <ecNumber evidence="2">3.2.1.26</ecNumber>
    </recommendedName>
</protein>
<dbReference type="InterPro" id="IPR013320">
    <property type="entry name" value="ConA-like_dom_sf"/>
</dbReference>
<comment type="caution">
    <text evidence="8">The sequence shown here is derived from an EMBL/GenBank/DDBJ whole genome shotgun (WGS) entry which is preliminary data.</text>
</comment>
<dbReference type="Proteomes" id="UP001163821">
    <property type="component" value="Unassembled WGS sequence"/>
</dbReference>
<evidence type="ECO:0000259" key="6">
    <source>
        <dbReference type="Pfam" id="PF00251"/>
    </source>
</evidence>
<evidence type="ECO:0000313" key="9">
    <source>
        <dbReference type="Proteomes" id="UP001163821"/>
    </source>
</evidence>
<dbReference type="Pfam" id="PF13385">
    <property type="entry name" value="Laminin_G_3"/>
    <property type="match status" value="1"/>
</dbReference>
<evidence type="ECO:0000256" key="1">
    <source>
        <dbReference type="ARBA" id="ARBA00009902"/>
    </source>
</evidence>
<dbReference type="PANTHER" id="PTHR43101:SF1">
    <property type="entry name" value="BETA-FRUCTOSIDASE"/>
    <property type="match status" value="1"/>
</dbReference>
<feature type="domain" description="Glycosyl hydrolase family 32 C-terminal" evidence="7">
    <location>
        <begin position="524"/>
        <end position="675"/>
    </location>
</feature>
<dbReference type="InterPro" id="IPR051214">
    <property type="entry name" value="GH32_Enzymes"/>
</dbReference>
<dbReference type="SUPFAM" id="SSF49899">
    <property type="entry name" value="Concanavalin A-like lectins/glucanases"/>
    <property type="match status" value="2"/>
</dbReference>
<accession>A0AA41Y6R8</accession>
<evidence type="ECO:0000259" key="7">
    <source>
        <dbReference type="Pfam" id="PF08244"/>
    </source>
</evidence>
<dbReference type="RefSeq" id="WP_282593047.1">
    <property type="nucleotide sequence ID" value="NZ_JAPAAF010000037.1"/>
</dbReference>
<dbReference type="InterPro" id="IPR001362">
    <property type="entry name" value="Glyco_hydro_32"/>
</dbReference>
<dbReference type="AlphaFoldDB" id="A0AA41Y6R8"/>
<dbReference type="SUPFAM" id="SSF75005">
    <property type="entry name" value="Arabinanase/levansucrase/invertase"/>
    <property type="match status" value="1"/>
</dbReference>
<dbReference type="EMBL" id="JAPAAF010000037">
    <property type="protein sequence ID" value="MCW0484454.1"/>
    <property type="molecule type" value="Genomic_DNA"/>
</dbReference>